<dbReference type="EMBL" id="KK102188">
    <property type="protein sequence ID" value="KIY98431.1"/>
    <property type="molecule type" value="Genomic_DNA"/>
</dbReference>
<proteinExistence type="predicted"/>
<feature type="chain" id="PRO_5002246847" evidence="1">
    <location>
        <begin position="37"/>
        <end position="460"/>
    </location>
</feature>
<evidence type="ECO:0000313" key="2">
    <source>
        <dbReference type="EMBL" id="KIY98431.1"/>
    </source>
</evidence>
<dbReference type="KEGG" id="mng:MNEG_9531"/>
<name>A0A0D2MC72_9CHLO</name>
<keyword evidence="1" id="KW-0732">Signal</keyword>
<dbReference type="Proteomes" id="UP000054498">
    <property type="component" value="Unassembled WGS sequence"/>
</dbReference>
<reference evidence="2 3" key="1">
    <citation type="journal article" date="2013" name="BMC Genomics">
        <title>Reconstruction of the lipid metabolism for the microalga Monoraphidium neglectum from its genome sequence reveals characteristics suitable for biofuel production.</title>
        <authorList>
            <person name="Bogen C."/>
            <person name="Al-Dilaimi A."/>
            <person name="Albersmeier A."/>
            <person name="Wichmann J."/>
            <person name="Grundmann M."/>
            <person name="Rupp O."/>
            <person name="Lauersen K.J."/>
            <person name="Blifernez-Klassen O."/>
            <person name="Kalinowski J."/>
            <person name="Goesmann A."/>
            <person name="Mussgnug J.H."/>
            <person name="Kruse O."/>
        </authorList>
    </citation>
    <scope>NUCLEOTIDE SEQUENCE [LARGE SCALE GENOMIC DNA]</scope>
    <source>
        <strain evidence="2 3">SAG 48.87</strain>
    </source>
</reference>
<sequence>MSRSSSSIASARRSRTGLALVVALAVLALAPAGAHAYGTEISSSVALFRFVDLNVAEYISGYNASRCVHMVNRAGRTGSMRINFVISHYFVDEDKDFVVDRYCLKLSSSPECTPATPELVAKWGALFQPCLAYAVGLGFDIAFTPHLDDGLNNGQWRNAMLINPLQKYGGMSYFDFVIKPLADVMAATLQPNTKVWFALQGEMSAMVTAYPREHTRLLPYVKQLVLGSHPEWADNVRVGVSTNFNKLCGMEMCQTRDVEQRLDAPGVRELYNSVDFVGISAYPRFKYRMSDMEDSTQMFDQELKLFGVDLANLINVKQKEFVYNEFGIGGGASVSGDSPARTVAQASDGPFFGVYGPYTRKLDPWRLFLPLNVLVGTRNYMYDWWTAATVWLARKGGPTWRVDHVFMWNLNSWDLQGIHMESTTKEGSYRDDTVYKIIRSHNLKTRGLVGYDTPGSIPPY</sequence>
<dbReference type="RefSeq" id="XP_013897451.1">
    <property type="nucleotide sequence ID" value="XM_014041997.1"/>
</dbReference>
<accession>A0A0D2MC72</accession>
<dbReference type="OrthoDB" id="532139at2759"/>
<dbReference type="AlphaFoldDB" id="A0A0D2MC72"/>
<gene>
    <name evidence="2" type="ORF">MNEG_9531</name>
</gene>
<evidence type="ECO:0000256" key="1">
    <source>
        <dbReference type="SAM" id="SignalP"/>
    </source>
</evidence>
<organism evidence="2 3">
    <name type="scientific">Monoraphidium neglectum</name>
    <dbReference type="NCBI Taxonomy" id="145388"/>
    <lineage>
        <taxon>Eukaryota</taxon>
        <taxon>Viridiplantae</taxon>
        <taxon>Chlorophyta</taxon>
        <taxon>core chlorophytes</taxon>
        <taxon>Chlorophyceae</taxon>
        <taxon>CS clade</taxon>
        <taxon>Sphaeropleales</taxon>
        <taxon>Selenastraceae</taxon>
        <taxon>Monoraphidium</taxon>
    </lineage>
</organism>
<evidence type="ECO:0000313" key="3">
    <source>
        <dbReference type="Proteomes" id="UP000054498"/>
    </source>
</evidence>
<feature type="signal peptide" evidence="1">
    <location>
        <begin position="1"/>
        <end position="36"/>
    </location>
</feature>
<keyword evidence="3" id="KW-1185">Reference proteome</keyword>
<dbReference type="GeneID" id="25742406"/>
<protein>
    <submittedName>
        <fullName evidence="2">Uncharacterized protein</fullName>
    </submittedName>
</protein>